<evidence type="ECO:0000313" key="1">
    <source>
        <dbReference type="EMBL" id="KMW69324.1"/>
    </source>
</evidence>
<dbReference type="OrthoDB" id="4190386at2759"/>
<reference evidence="1" key="1">
    <citation type="submission" date="2010-03" db="EMBL/GenBank/DDBJ databases">
        <title>Annotation of Blastomyces dermatitidis strain ATCC 18188.</title>
        <authorList>
            <consortium name="The Broad Institute Genome Sequencing Platform"/>
            <consortium name="Broad Institute Genome Sequencing Center for Infectious Disease."/>
            <person name="Cuomo C."/>
            <person name="Klein B."/>
            <person name="Sullivan T."/>
            <person name="Heitman J."/>
            <person name="Young S."/>
            <person name="Zeng Q."/>
            <person name="Gargeya S."/>
            <person name="Alvarado L."/>
            <person name="Berlin A.M."/>
            <person name="Chapman S.B."/>
            <person name="Chen Z."/>
            <person name="Freedman E."/>
            <person name="Gellesch M."/>
            <person name="Goldberg J."/>
            <person name="Griggs A."/>
            <person name="Gujja S."/>
            <person name="Heilman E."/>
            <person name="Heiman D."/>
            <person name="Howarth C."/>
            <person name="Mehta T."/>
            <person name="Neiman D."/>
            <person name="Pearson M."/>
            <person name="Roberts A."/>
            <person name="Saif S."/>
            <person name="Shea T."/>
            <person name="Shenoy N."/>
            <person name="Sisk P."/>
            <person name="Stolte C."/>
            <person name="Sykes S."/>
            <person name="White J."/>
            <person name="Yandava C."/>
            <person name="Haas B."/>
            <person name="Nusbaum C."/>
            <person name="Birren B."/>
        </authorList>
    </citation>
    <scope>NUCLEOTIDE SEQUENCE</scope>
    <source>
        <strain evidence="1">ATCC 18188</strain>
    </source>
</reference>
<dbReference type="AlphaFoldDB" id="A0A0J9HJF3"/>
<sequence>EKLRESLILKTVTLRSLICSFSFTVYLSSAQNTAELSLQSSAVSLSSLCEKASVQSLTDTIICLYCAKQLKKRGILYTHLFSYFCYFHCICNNDFCLSV</sequence>
<dbReference type="EMBL" id="GG749783">
    <property type="protein sequence ID" value="KMW69324.1"/>
    <property type="molecule type" value="Genomic_DNA"/>
</dbReference>
<proteinExistence type="predicted"/>
<organism evidence="1">
    <name type="scientific">Ajellomyces dermatitidis (strain ATCC 18188 / CBS 674.68)</name>
    <name type="common">Blastomyces dermatitidis</name>
    <dbReference type="NCBI Taxonomy" id="653446"/>
    <lineage>
        <taxon>Eukaryota</taxon>
        <taxon>Fungi</taxon>
        <taxon>Dikarya</taxon>
        <taxon>Ascomycota</taxon>
        <taxon>Pezizomycotina</taxon>
        <taxon>Eurotiomycetes</taxon>
        <taxon>Eurotiomycetidae</taxon>
        <taxon>Onygenales</taxon>
        <taxon>Ajellomycetaceae</taxon>
        <taxon>Blastomyces</taxon>
    </lineage>
</organism>
<gene>
    <name evidence="1" type="ORF">BDDG_13479</name>
</gene>
<feature type="non-terminal residue" evidence="1">
    <location>
        <position position="99"/>
    </location>
</feature>
<accession>A0A0J9HJF3</accession>
<dbReference type="Proteomes" id="UP000007802">
    <property type="component" value="Unassembled WGS sequence"/>
</dbReference>
<feature type="non-terminal residue" evidence="1">
    <location>
        <position position="1"/>
    </location>
</feature>
<protein>
    <submittedName>
        <fullName evidence="1">Uncharacterized protein</fullName>
    </submittedName>
</protein>
<name>A0A0J9HJF3_AJEDA</name>